<evidence type="ECO:0000313" key="3">
    <source>
        <dbReference type="EMBL" id="KAK4882185.1"/>
    </source>
</evidence>
<dbReference type="Proteomes" id="UP001353858">
    <property type="component" value="Unassembled WGS sequence"/>
</dbReference>
<organism evidence="3 4">
    <name type="scientific">Aquatica leii</name>
    <dbReference type="NCBI Taxonomy" id="1421715"/>
    <lineage>
        <taxon>Eukaryota</taxon>
        <taxon>Metazoa</taxon>
        <taxon>Ecdysozoa</taxon>
        <taxon>Arthropoda</taxon>
        <taxon>Hexapoda</taxon>
        <taxon>Insecta</taxon>
        <taxon>Pterygota</taxon>
        <taxon>Neoptera</taxon>
        <taxon>Endopterygota</taxon>
        <taxon>Coleoptera</taxon>
        <taxon>Polyphaga</taxon>
        <taxon>Elateriformia</taxon>
        <taxon>Elateroidea</taxon>
        <taxon>Lampyridae</taxon>
        <taxon>Luciolinae</taxon>
        <taxon>Aquatica</taxon>
    </lineage>
</organism>
<dbReference type="Pfam" id="PF12762">
    <property type="entry name" value="DDE_Tnp_IS1595"/>
    <property type="match status" value="1"/>
</dbReference>
<dbReference type="PANTHER" id="PTHR47163:SF2">
    <property type="entry name" value="SI:DKEY-17M8.2"/>
    <property type="match status" value="1"/>
</dbReference>
<evidence type="ECO:0000313" key="4">
    <source>
        <dbReference type="Proteomes" id="UP001353858"/>
    </source>
</evidence>
<accession>A0AAN7Q784</accession>
<dbReference type="AlphaFoldDB" id="A0AAN7Q784"/>
<keyword evidence="4" id="KW-1185">Reference proteome</keyword>
<name>A0AAN7Q784_9COLE</name>
<feature type="chain" id="PRO_5042909484" description="ISXO2-like transposase domain-containing protein" evidence="1">
    <location>
        <begin position="18"/>
        <end position="206"/>
    </location>
</feature>
<dbReference type="InterPro" id="IPR053164">
    <property type="entry name" value="IS1016-like_transposase"/>
</dbReference>
<keyword evidence="1" id="KW-0732">Signal</keyword>
<dbReference type="InterPro" id="IPR024445">
    <property type="entry name" value="Tnp_ISXO2-like"/>
</dbReference>
<evidence type="ECO:0000256" key="1">
    <source>
        <dbReference type="SAM" id="SignalP"/>
    </source>
</evidence>
<proteinExistence type="predicted"/>
<reference evidence="4" key="1">
    <citation type="submission" date="2023-01" db="EMBL/GenBank/DDBJ databases">
        <title>Key to firefly adult light organ development and bioluminescence: homeobox transcription factors regulate luciferase expression and transportation to peroxisome.</title>
        <authorList>
            <person name="Fu X."/>
        </authorList>
    </citation>
    <scope>NUCLEOTIDE SEQUENCE [LARGE SCALE GENOMIC DNA]</scope>
</reference>
<gene>
    <name evidence="3" type="ORF">RN001_005504</name>
</gene>
<dbReference type="EMBL" id="JARPUR010000002">
    <property type="protein sequence ID" value="KAK4882185.1"/>
    <property type="molecule type" value="Genomic_DNA"/>
</dbReference>
<feature type="domain" description="ISXO2-like transposase" evidence="2">
    <location>
        <begin position="50"/>
        <end position="186"/>
    </location>
</feature>
<comment type="caution">
    <text evidence="3">The sequence shown here is derived from an EMBL/GenBank/DDBJ whole genome shotgun (WGS) entry which is preliminary data.</text>
</comment>
<protein>
    <recommendedName>
        <fullName evidence="2">ISXO2-like transposase domain-containing protein</fullName>
    </recommendedName>
</protein>
<dbReference type="PANTHER" id="PTHR47163">
    <property type="entry name" value="DDE_TNP_IS1595 DOMAIN-CONTAINING PROTEIN"/>
    <property type="match status" value="1"/>
</dbReference>
<evidence type="ECO:0000259" key="2">
    <source>
        <dbReference type="SMART" id="SM01126"/>
    </source>
</evidence>
<sequence length="206" mass="24424">MYLLYFWSCLTPAGIAARLMNLRLSTVCQHYRFIRDVVSWKLLQVPEMFKLGGVGHVIQIDESVLCHRYGYRVWSILPQKKGIILYIENRSRQAIIKCILKHVLPGTEIWTDKWRAYDTLSLLDGVSPYIHKSVNHSNNFVDPETGVHTNYIEGYWSRLKKFCRTKNVLRSKLLPEHIDHFMWYELYGKNDTFVHIIQHVCEKYTF</sequence>
<dbReference type="SMART" id="SM01126">
    <property type="entry name" value="DDE_Tnp_IS1595"/>
    <property type="match status" value="1"/>
</dbReference>
<feature type="signal peptide" evidence="1">
    <location>
        <begin position="1"/>
        <end position="17"/>
    </location>
</feature>